<dbReference type="EMBL" id="RCYZ01000001">
    <property type="protein sequence ID" value="TPG72313.1"/>
    <property type="molecule type" value="Genomic_DNA"/>
</dbReference>
<feature type="domain" description="DUF4357" evidence="3">
    <location>
        <begin position="322"/>
        <end position="374"/>
    </location>
</feature>
<dbReference type="InterPro" id="IPR025579">
    <property type="entry name" value="DUF4357"/>
</dbReference>
<feature type="compositionally biased region" description="Low complexity" evidence="1">
    <location>
        <begin position="257"/>
        <end position="274"/>
    </location>
</feature>
<sequence>MQEILLDIRQRLSRQEYKNEEHVRLSLVARVVQALGWDVWNPTEVYTEFKATKKEDNTRVDVALFTHDFEATAVFIECKAVGAFAADLAAVERQLRDYNRDHTALFTVITDGRHWRFYFSFTSGEFKDKLFCKFDLQEDEPDETAGYLDTFLLRDNILNHSARRKAEAYLMLGKKERAMQDVLPDAQKLVSQPPFPSLPVAMVQLLAAKVLTITPAEAQAFLMGTALAAAGAPAPVVAVAAPATGRPAERPLRKQPVAKAAPLPAGPAPAEQAPGGERFVLKQGPAHATAHLQPGGALLVLAGSVAAAAEAASLSAGGVALRKKLLASGVLKPHGEQLVFAIDHLFDSANSAATVLVARSVNAQTAWQHPSGKQVRDFLE</sequence>
<evidence type="ECO:0000259" key="2">
    <source>
        <dbReference type="Pfam" id="PF13588"/>
    </source>
</evidence>
<evidence type="ECO:0000256" key="1">
    <source>
        <dbReference type="SAM" id="MobiDB-lite"/>
    </source>
</evidence>
<dbReference type="RefSeq" id="WP_140465094.1">
    <property type="nucleotide sequence ID" value="NZ_RCYZ01000001.1"/>
</dbReference>
<evidence type="ECO:0000313" key="4">
    <source>
        <dbReference type="EMBL" id="TPG72313.1"/>
    </source>
</evidence>
<feature type="region of interest" description="Disordered" evidence="1">
    <location>
        <begin position="245"/>
        <end position="275"/>
    </location>
</feature>
<dbReference type="InterPro" id="IPR029464">
    <property type="entry name" value="HSDR_N"/>
</dbReference>
<accession>A0A502HFE7</accession>
<proteinExistence type="predicted"/>
<dbReference type="AlphaFoldDB" id="A0A502HFE7"/>
<dbReference type="Pfam" id="PF13588">
    <property type="entry name" value="HSDR_N_2"/>
    <property type="match status" value="1"/>
</dbReference>
<comment type="caution">
    <text evidence="4">The sequence shown here is derived from an EMBL/GenBank/DDBJ whole genome shotgun (WGS) entry which is preliminary data.</text>
</comment>
<protein>
    <submittedName>
        <fullName evidence="4">DUF4357 domain-containing protein</fullName>
    </submittedName>
</protein>
<dbReference type="OrthoDB" id="9148007at2"/>
<dbReference type="Proteomes" id="UP000317646">
    <property type="component" value="Unassembled WGS sequence"/>
</dbReference>
<organism evidence="4 5">
    <name type="scientific">Hymenobacter nivis</name>
    <dbReference type="NCBI Taxonomy" id="1850093"/>
    <lineage>
        <taxon>Bacteria</taxon>
        <taxon>Pseudomonadati</taxon>
        <taxon>Bacteroidota</taxon>
        <taxon>Cytophagia</taxon>
        <taxon>Cytophagales</taxon>
        <taxon>Hymenobacteraceae</taxon>
        <taxon>Hymenobacter</taxon>
    </lineage>
</organism>
<keyword evidence="5" id="KW-1185">Reference proteome</keyword>
<reference evidence="4 5" key="1">
    <citation type="journal article" date="2019" name="Environ. Microbiol.">
        <title>Species interactions and distinct microbial communities in high Arctic permafrost affected cryosols are associated with the CH4 and CO2 gas fluxes.</title>
        <authorList>
            <person name="Altshuler I."/>
            <person name="Hamel J."/>
            <person name="Turney S."/>
            <person name="Magnuson E."/>
            <person name="Levesque R."/>
            <person name="Greer C."/>
            <person name="Whyte L.G."/>
        </authorList>
    </citation>
    <scope>NUCLEOTIDE SEQUENCE [LARGE SCALE GENOMIC DNA]</scope>
    <source>
        <strain evidence="4 5">S9.2P</strain>
    </source>
</reference>
<evidence type="ECO:0000313" key="5">
    <source>
        <dbReference type="Proteomes" id="UP000317646"/>
    </source>
</evidence>
<evidence type="ECO:0000259" key="3">
    <source>
        <dbReference type="Pfam" id="PF14267"/>
    </source>
</evidence>
<dbReference type="Pfam" id="PF14267">
    <property type="entry name" value="DUF4357"/>
    <property type="match status" value="1"/>
</dbReference>
<feature type="domain" description="Type I restriction enzyme R protein N-terminal" evidence="2">
    <location>
        <begin position="19"/>
        <end position="117"/>
    </location>
</feature>
<name>A0A502HFE7_9BACT</name>
<gene>
    <name evidence="4" type="ORF">EAH73_03525</name>
</gene>